<accession>A0A0F9S9M9</accession>
<name>A0A0F9S9M9_9ZZZZ</name>
<evidence type="ECO:0000256" key="1">
    <source>
        <dbReference type="SAM" id="Phobius"/>
    </source>
</evidence>
<reference evidence="2" key="1">
    <citation type="journal article" date="2015" name="Nature">
        <title>Complex archaea that bridge the gap between prokaryotes and eukaryotes.</title>
        <authorList>
            <person name="Spang A."/>
            <person name="Saw J.H."/>
            <person name="Jorgensen S.L."/>
            <person name="Zaremba-Niedzwiedzka K."/>
            <person name="Martijn J."/>
            <person name="Lind A.E."/>
            <person name="van Eijk R."/>
            <person name="Schleper C."/>
            <person name="Guy L."/>
            <person name="Ettema T.J."/>
        </authorList>
    </citation>
    <scope>NUCLEOTIDE SEQUENCE</scope>
</reference>
<gene>
    <name evidence="2" type="ORF">LCGC14_0878380</name>
</gene>
<dbReference type="EMBL" id="LAZR01002749">
    <property type="protein sequence ID" value="KKN26073.1"/>
    <property type="molecule type" value="Genomic_DNA"/>
</dbReference>
<evidence type="ECO:0000313" key="2">
    <source>
        <dbReference type="EMBL" id="KKN26073.1"/>
    </source>
</evidence>
<dbReference type="AlphaFoldDB" id="A0A0F9S9M9"/>
<sequence length="49" mass="5548">MSTPAFVISVVTALIILLGWGVINVNRHDTVDERLEQAEQRLDALEEER</sequence>
<feature type="transmembrane region" description="Helical" evidence="1">
    <location>
        <begin position="6"/>
        <end position="25"/>
    </location>
</feature>
<protein>
    <submittedName>
        <fullName evidence="2">Uncharacterized protein</fullName>
    </submittedName>
</protein>
<keyword evidence="1" id="KW-0812">Transmembrane</keyword>
<keyword evidence="1" id="KW-0472">Membrane</keyword>
<proteinExistence type="predicted"/>
<keyword evidence="1" id="KW-1133">Transmembrane helix</keyword>
<comment type="caution">
    <text evidence="2">The sequence shown here is derived from an EMBL/GenBank/DDBJ whole genome shotgun (WGS) entry which is preliminary data.</text>
</comment>
<organism evidence="2">
    <name type="scientific">marine sediment metagenome</name>
    <dbReference type="NCBI Taxonomy" id="412755"/>
    <lineage>
        <taxon>unclassified sequences</taxon>
        <taxon>metagenomes</taxon>
        <taxon>ecological metagenomes</taxon>
    </lineage>
</organism>